<dbReference type="EMBL" id="LUGH01000750">
    <property type="protein sequence ID" value="OBZ82962.1"/>
    <property type="molecule type" value="Genomic_DNA"/>
</dbReference>
<evidence type="ECO:0000259" key="6">
    <source>
        <dbReference type="Pfam" id="PF00755"/>
    </source>
</evidence>
<dbReference type="InterPro" id="IPR039551">
    <property type="entry name" value="Cho/carn_acyl_trans"/>
</dbReference>
<dbReference type="GO" id="GO:0016746">
    <property type="term" value="F:acyltransferase activity"/>
    <property type="evidence" value="ECO:0007669"/>
    <property type="project" value="UniProtKB-KW"/>
</dbReference>
<dbReference type="InterPro" id="IPR042231">
    <property type="entry name" value="Cho/carn_acyl_trans_2"/>
</dbReference>
<reference evidence="7 8" key="1">
    <citation type="submission" date="2016-03" db="EMBL/GenBank/DDBJ databases">
        <title>Choanephora cucurbitarum.</title>
        <authorList>
            <person name="Min B."/>
            <person name="Park H."/>
            <person name="Park J.-H."/>
            <person name="Shin H.-D."/>
            <person name="Choi I.-G."/>
        </authorList>
    </citation>
    <scope>NUCLEOTIDE SEQUENCE [LARGE SCALE GENOMIC DNA]</scope>
    <source>
        <strain evidence="7 8">KUS-F28377</strain>
    </source>
</reference>
<dbReference type="InterPro" id="IPR023213">
    <property type="entry name" value="CAT-like_dom_sf"/>
</dbReference>
<dbReference type="PANTHER" id="PTHR22589">
    <property type="entry name" value="CARNITINE O-ACYLTRANSFERASE"/>
    <property type="match status" value="1"/>
</dbReference>
<dbReference type="OrthoDB" id="240216at2759"/>
<dbReference type="SUPFAM" id="SSF52777">
    <property type="entry name" value="CoA-dependent acyltransferases"/>
    <property type="match status" value="2"/>
</dbReference>
<evidence type="ECO:0000256" key="1">
    <source>
        <dbReference type="ARBA" id="ARBA00005232"/>
    </source>
</evidence>
<comment type="caution">
    <text evidence="7">The sequence shown here is derived from an EMBL/GenBank/DDBJ whole genome shotgun (WGS) entry which is preliminary data.</text>
</comment>
<gene>
    <name evidence="7" type="primary">CRAT_1</name>
    <name evidence="7" type="ORF">A0J61_08991</name>
</gene>
<proteinExistence type="inferred from homology"/>
<dbReference type="PROSITE" id="PS00440">
    <property type="entry name" value="ACYLTRANSF_C_2"/>
    <property type="match status" value="1"/>
</dbReference>
<evidence type="ECO:0000313" key="7">
    <source>
        <dbReference type="EMBL" id="OBZ82962.1"/>
    </source>
</evidence>
<protein>
    <submittedName>
        <fullName evidence="7">Carnitine O-acetyltransferase</fullName>
    </submittedName>
</protein>
<keyword evidence="2 5" id="KW-0808">Transferase</keyword>
<dbReference type="Proteomes" id="UP000093000">
    <property type="component" value="Unassembled WGS sequence"/>
</dbReference>
<dbReference type="STRING" id="101091.A0A1C7N1I8"/>
<feature type="active site" description="Proton acceptor" evidence="4">
    <location>
        <position position="323"/>
    </location>
</feature>
<dbReference type="Gene3D" id="3.30.559.10">
    <property type="entry name" value="Chloramphenicol acetyltransferase-like domain"/>
    <property type="match status" value="1"/>
</dbReference>
<sequence length="625" mass="71857">MSPQASTFSQQQTLPRLPIPSLEETCTLYLKSIMPLQTPEEHARTKSIVEEFCSNPLSRSLQQRLIDLDRASPNNWLEDNFWLRKEWREPLMVNSNWYILGQKDINHPKQLIANRGIQPSRLFSHFQIKRAAHMIRRGLEYKEFIDTETLPIERLKVTRIPLLHCDALVQANTKDVHHIIVLVRDQVYQLHVYKEIQAGFWILLSTEEIESALLSLIRDLEEMKDPSSPIPLLTSLHRDKWAMARNHLLTINHQTHRDNLKIIEDALFAVALDDHSNGIDYSSWTKTAFCGHQGLGHGHNRWFDKSLTLVVENNGMCAISGEHSPVDAMIVSWAFDYMLKDPVPGEHTHQFVHPSHRSNRSGQFRPLKFDTDITLDKFIDEANTDARKVATFSDSNVLLFDDYGTDWIKKIGRVPPDAFYQMVLQLAYYRAHHRVTATYETAATRKYLRGRTETIRTLSVETREFVEGFDRSDLSKKGKYDLLVKAAAAHRLYTQLASDGRGCDRHLLALRLLNADHTEFNQQGELVSVPLHSIFTDPIHDESQHWRLSTSSLHAGIRLMGTGFGTVYHDGYGINYMAAPDLVKFGIECKHVPETLSSNEFIDVIRQVLKDLQQLCQEVQNQSKL</sequence>
<dbReference type="Pfam" id="PF00755">
    <property type="entry name" value="Carn_acyltransf"/>
    <property type="match status" value="1"/>
</dbReference>
<evidence type="ECO:0000313" key="8">
    <source>
        <dbReference type="Proteomes" id="UP000093000"/>
    </source>
</evidence>
<keyword evidence="8" id="KW-1185">Reference proteome</keyword>
<comment type="similarity">
    <text evidence="1 5">Belongs to the carnitine/choline acetyltransferase family.</text>
</comment>
<feature type="domain" description="Choline/carnitine acyltransferase" evidence="6">
    <location>
        <begin position="17"/>
        <end position="606"/>
    </location>
</feature>
<dbReference type="Gene3D" id="3.30.559.70">
    <property type="entry name" value="Choline/Carnitine o-acyltransferase, domain 2"/>
    <property type="match status" value="1"/>
</dbReference>
<keyword evidence="3 5" id="KW-0012">Acyltransferase</keyword>
<organism evidence="7 8">
    <name type="scientific">Choanephora cucurbitarum</name>
    <dbReference type="NCBI Taxonomy" id="101091"/>
    <lineage>
        <taxon>Eukaryota</taxon>
        <taxon>Fungi</taxon>
        <taxon>Fungi incertae sedis</taxon>
        <taxon>Mucoromycota</taxon>
        <taxon>Mucoromycotina</taxon>
        <taxon>Mucoromycetes</taxon>
        <taxon>Mucorales</taxon>
        <taxon>Mucorineae</taxon>
        <taxon>Choanephoraceae</taxon>
        <taxon>Choanephoroideae</taxon>
        <taxon>Choanephora</taxon>
    </lineage>
</organism>
<dbReference type="PANTHER" id="PTHR22589:SF107">
    <property type="entry name" value="CHOLINE_CARNITINE ACYLTRANSFERASE DOMAIN-CONTAINING PROTEIN"/>
    <property type="match status" value="1"/>
</dbReference>
<name>A0A1C7N1I8_9FUNG</name>
<evidence type="ECO:0000256" key="5">
    <source>
        <dbReference type="RuleBase" id="RU003801"/>
    </source>
</evidence>
<evidence type="ECO:0000256" key="3">
    <source>
        <dbReference type="ARBA" id="ARBA00023315"/>
    </source>
</evidence>
<dbReference type="InterPro" id="IPR000542">
    <property type="entry name" value="Carn_acyl_trans"/>
</dbReference>
<evidence type="ECO:0000256" key="2">
    <source>
        <dbReference type="ARBA" id="ARBA00022679"/>
    </source>
</evidence>
<dbReference type="AlphaFoldDB" id="A0A1C7N1I8"/>
<accession>A0A1C7N1I8</accession>
<dbReference type="InParanoid" id="A0A1C7N1I8"/>
<evidence type="ECO:0000256" key="4">
    <source>
        <dbReference type="PIRSR" id="PIRSR600542-1"/>
    </source>
</evidence>